<sequence length="56" mass="5520">MTSKLLAGLAAVALTMSAGAAFADCSAGHTAAKQTPVKTAQISTPTQTSTTQPAQD</sequence>
<name>A0AAW5QWF1_9HYPH</name>
<reference evidence="3 4" key="1">
    <citation type="submission" date="2022-04" db="EMBL/GenBank/DDBJ databases">
        <authorList>
            <person name="Ye Y.-Q."/>
            <person name="Du Z.-J."/>
        </authorList>
    </citation>
    <scope>NUCLEOTIDE SEQUENCE [LARGE SCALE GENOMIC DNA]</scope>
    <source>
        <strain evidence="3 4">A6E488</strain>
    </source>
</reference>
<keyword evidence="4" id="KW-1185">Reference proteome</keyword>
<evidence type="ECO:0000313" key="4">
    <source>
        <dbReference type="Proteomes" id="UP001320898"/>
    </source>
</evidence>
<accession>A0AAW5QWF1</accession>
<evidence type="ECO:0000313" key="3">
    <source>
        <dbReference type="EMBL" id="MCT8972396.1"/>
    </source>
</evidence>
<feature type="compositionally biased region" description="Low complexity" evidence="1">
    <location>
        <begin position="39"/>
        <end position="56"/>
    </location>
</feature>
<dbReference type="EMBL" id="JALIDZ010000004">
    <property type="protein sequence ID" value="MCT8972396.1"/>
    <property type="molecule type" value="Genomic_DNA"/>
</dbReference>
<comment type="caution">
    <text evidence="3">The sequence shown here is derived from an EMBL/GenBank/DDBJ whole genome shotgun (WGS) entry which is preliminary data.</text>
</comment>
<dbReference type="Proteomes" id="UP001320898">
    <property type="component" value="Unassembled WGS sequence"/>
</dbReference>
<feature type="chain" id="PRO_5043330518" evidence="2">
    <location>
        <begin position="24"/>
        <end position="56"/>
    </location>
</feature>
<feature type="signal peptide" evidence="2">
    <location>
        <begin position="1"/>
        <end position="23"/>
    </location>
</feature>
<organism evidence="3 4">
    <name type="scientific">Microbaculum marinisediminis</name>
    <dbReference type="NCBI Taxonomy" id="2931392"/>
    <lineage>
        <taxon>Bacteria</taxon>
        <taxon>Pseudomonadati</taxon>
        <taxon>Pseudomonadota</taxon>
        <taxon>Alphaproteobacteria</taxon>
        <taxon>Hyphomicrobiales</taxon>
        <taxon>Tepidamorphaceae</taxon>
        <taxon>Microbaculum</taxon>
    </lineage>
</organism>
<protein>
    <submittedName>
        <fullName evidence="3">Uncharacterized protein</fullName>
    </submittedName>
</protein>
<dbReference type="RefSeq" id="WP_261615958.1">
    <property type="nucleotide sequence ID" value="NZ_JALIDZ010000004.1"/>
</dbReference>
<evidence type="ECO:0000256" key="2">
    <source>
        <dbReference type="SAM" id="SignalP"/>
    </source>
</evidence>
<feature type="region of interest" description="Disordered" evidence="1">
    <location>
        <begin position="33"/>
        <end position="56"/>
    </location>
</feature>
<evidence type="ECO:0000256" key="1">
    <source>
        <dbReference type="SAM" id="MobiDB-lite"/>
    </source>
</evidence>
<keyword evidence="2" id="KW-0732">Signal</keyword>
<gene>
    <name evidence="3" type="ORF">MUB46_11060</name>
</gene>
<dbReference type="AlphaFoldDB" id="A0AAW5QWF1"/>
<proteinExistence type="predicted"/>